<proteinExistence type="predicted"/>
<dbReference type="SUPFAM" id="SSF55729">
    <property type="entry name" value="Acyl-CoA N-acyltransferases (Nat)"/>
    <property type="match status" value="1"/>
</dbReference>
<dbReference type="CDD" id="cd04301">
    <property type="entry name" value="NAT_SF"/>
    <property type="match status" value="1"/>
</dbReference>
<dbReference type="Pfam" id="PF00583">
    <property type="entry name" value="Acetyltransf_1"/>
    <property type="match status" value="1"/>
</dbReference>
<dbReference type="PROSITE" id="PS51186">
    <property type="entry name" value="GNAT"/>
    <property type="match status" value="1"/>
</dbReference>
<organism evidence="2 3">
    <name type="scientific">Georgenia halotolerans</name>
    <dbReference type="NCBI Taxonomy" id="3028317"/>
    <lineage>
        <taxon>Bacteria</taxon>
        <taxon>Bacillati</taxon>
        <taxon>Actinomycetota</taxon>
        <taxon>Actinomycetes</taxon>
        <taxon>Micrococcales</taxon>
        <taxon>Bogoriellaceae</taxon>
        <taxon>Georgenia</taxon>
    </lineage>
</organism>
<comment type="caution">
    <text evidence="2">The sequence shown here is derived from an EMBL/GenBank/DDBJ whole genome shotgun (WGS) entry which is preliminary data.</text>
</comment>
<evidence type="ECO:0000259" key="1">
    <source>
        <dbReference type="PROSITE" id="PS51186"/>
    </source>
</evidence>
<dbReference type="InterPro" id="IPR000182">
    <property type="entry name" value="GNAT_dom"/>
</dbReference>
<name>A0ABT5U4B2_9MICO</name>
<keyword evidence="3" id="KW-1185">Reference proteome</keyword>
<feature type="domain" description="N-acetyltransferase" evidence="1">
    <location>
        <begin position="8"/>
        <end position="161"/>
    </location>
</feature>
<evidence type="ECO:0000313" key="2">
    <source>
        <dbReference type="EMBL" id="MDD9208255.1"/>
    </source>
</evidence>
<dbReference type="EMBL" id="JARACI010001203">
    <property type="protein sequence ID" value="MDD9208255.1"/>
    <property type="molecule type" value="Genomic_DNA"/>
</dbReference>
<gene>
    <name evidence="2" type="ORF">PU560_17565</name>
</gene>
<dbReference type="Proteomes" id="UP001165561">
    <property type="component" value="Unassembled WGS sequence"/>
</dbReference>
<accession>A0ABT5U4B2</accession>
<protein>
    <submittedName>
        <fullName evidence="2">GNAT family N-acetyltransferase</fullName>
    </submittedName>
</protein>
<dbReference type="Gene3D" id="3.40.630.30">
    <property type="match status" value="1"/>
</dbReference>
<sequence>MTPTTPFARVRPATVLDAGPLAEAHRTAWWETYGEVVPAEAHPEPAESARGWWEAALSDPDGPTTWVAVRDGAVVGFSRAVAPGAGNVRPLELQLLYVLAAEQGRRTGTHLLQMAVGDAPCALWVAAHDLRAQGFFRHHGFGLDGTREQRWGGLTVARMLR</sequence>
<reference evidence="2" key="1">
    <citation type="submission" date="2023-02" db="EMBL/GenBank/DDBJ databases">
        <title>Georgenia sp.10Sc9-8, isolated from a soil sample collected from the Taklamakan desert.</title>
        <authorList>
            <person name="Liu S."/>
        </authorList>
    </citation>
    <scope>NUCLEOTIDE SEQUENCE</scope>
    <source>
        <strain evidence="2">10Sc9-8</strain>
    </source>
</reference>
<evidence type="ECO:0000313" key="3">
    <source>
        <dbReference type="Proteomes" id="UP001165561"/>
    </source>
</evidence>
<dbReference type="InterPro" id="IPR016181">
    <property type="entry name" value="Acyl_CoA_acyltransferase"/>
</dbReference>